<reference evidence="1" key="1">
    <citation type="submission" date="2022-10" db="EMBL/GenBank/DDBJ databases">
        <title>Culturing micro-colonial fungi from biological soil crusts in the Mojave desert and describing Neophaeococcomyces mojavensis, and introducing the new genera and species Taxawa tesnikishii.</title>
        <authorList>
            <person name="Kurbessoian T."/>
            <person name="Stajich J.E."/>
        </authorList>
    </citation>
    <scope>NUCLEOTIDE SEQUENCE</scope>
    <source>
        <strain evidence="1">TK_1</strain>
    </source>
</reference>
<evidence type="ECO:0000313" key="1">
    <source>
        <dbReference type="EMBL" id="KAJ9653595.1"/>
    </source>
</evidence>
<accession>A0ABQ9NIL5</accession>
<keyword evidence="2" id="KW-1185">Reference proteome</keyword>
<feature type="non-terminal residue" evidence="1">
    <location>
        <position position="1"/>
    </location>
</feature>
<dbReference type="Proteomes" id="UP001172684">
    <property type="component" value="Unassembled WGS sequence"/>
</dbReference>
<gene>
    <name evidence="1" type="ORF">H2201_009129</name>
</gene>
<dbReference type="EMBL" id="JAPDRL010000310">
    <property type="protein sequence ID" value="KAJ9653595.1"/>
    <property type="molecule type" value="Genomic_DNA"/>
</dbReference>
<evidence type="ECO:0000313" key="2">
    <source>
        <dbReference type="Proteomes" id="UP001172684"/>
    </source>
</evidence>
<protein>
    <submittedName>
        <fullName evidence="1">Uncharacterized protein</fullName>
    </submittedName>
</protein>
<name>A0ABQ9NIL5_9PEZI</name>
<sequence>RWHCRHAAVGIGRVVVGEGFAWGYRDEVGEVEEPEVEVNESALELRSAKFSTNENICLFYALQTQEIPFVRANIRNREFKTPEKKRNDSVNNSEIEIGNAKKTLPVKVAGSFD</sequence>
<feature type="non-terminal residue" evidence="1">
    <location>
        <position position="113"/>
    </location>
</feature>
<comment type="caution">
    <text evidence="1">The sequence shown here is derived from an EMBL/GenBank/DDBJ whole genome shotgun (WGS) entry which is preliminary data.</text>
</comment>
<organism evidence="1 2">
    <name type="scientific">Coniosporium apollinis</name>
    <dbReference type="NCBI Taxonomy" id="61459"/>
    <lineage>
        <taxon>Eukaryota</taxon>
        <taxon>Fungi</taxon>
        <taxon>Dikarya</taxon>
        <taxon>Ascomycota</taxon>
        <taxon>Pezizomycotina</taxon>
        <taxon>Dothideomycetes</taxon>
        <taxon>Dothideomycetes incertae sedis</taxon>
        <taxon>Coniosporium</taxon>
    </lineage>
</organism>
<proteinExistence type="predicted"/>